<protein>
    <recommendedName>
        <fullName evidence="2">Anti-sigma-W factor RsiW</fullName>
    </recommendedName>
</protein>
<accession>A0A4R3MS96</accession>
<feature type="transmembrane region" description="Helical" evidence="3">
    <location>
        <begin position="86"/>
        <end position="104"/>
    </location>
</feature>
<dbReference type="InterPro" id="IPR027383">
    <property type="entry name" value="Znf_put"/>
</dbReference>
<comment type="caution">
    <text evidence="5">The sequence shown here is derived from an EMBL/GenBank/DDBJ whole genome shotgun (WGS) entry which is preliminary data.</text>
</comment>
<dbReference type="EMBL" id="SMAL01000001">
    <property type="protein sequence ID" value="TCT17098.1"/>
    <property type="molecule type" value="Genomic_DNA"/>
</dbReference>
<dbReference type="RefSeq" id="WP_132249711.1">
    <property type="nucleotide sequence ID" value="NZ_SMAL01000001.1"/>
</dbReference>
<dbReference type="Pfam" id="PF13490">
    <property type="entry name" value="zf-HC2"/>
    <property type="match status" value="1"/>
</dbReference>
<evidence type="ECO:0000256" key="3">
    <source>
        <dbReference type="SAM" id="Phobius"/>
    </source>
</evidence>
<keyword evidence="6" id="KW-1185">Reference proteome</keyword>
<dbReference type="InterPro" id="IPR041916">
    <property type="entry name" value="Anti_sigma_zinc_sf"/>
</dbReference>
<gene>
    <name evidence="5" type="ORF">EDC18_101395</name>
</gene>
<organism evidence="5 6">
    <name type="scientific">Natranaerovirga pectinivora</name>
    <dbReference type="NCBI Taxonomy" id="682400"/>
    <lineage>
        <taxon>Bacteria</taxon>
        <taxon>Bacillati</taxon>
        <taxon>Bacillota</taxon>
        <taxon>Clostridia</taxon>
        <taxon>Lachnospirales</taxon>
        <taxon>Natranaerovirgaceae</taxon>
        <taxon>Natranaerovirga</taxon>
    </lineage>
</organism>
<feature type="transmembrane region" description="Helical" evidence="3">
    <location>
        <begin position="171"/>
        <end position="193"/>
    </location>
</feature>
<proteinExistence type="inferred from homology"/>
<sequence length="202" mass="23066">MNCNKVQSLISLYLDNSLSEIEKLELEKHIENCPSCKEEVRTYAFLMSELSHLDDEKDLPEHYHKDLMSKLKNTSQKKKRFNYRPYISSAAAIILVVLVVSIFSQNNPLDFKGGTEEIAFDALESEGETDFFTTAEGARTLLPEVEMEMKTFESGEIMMTSALEVEKEEHYTLYIILGGLFSVGVVGFVYMLLRKAKRKSKP</sequence>
<evidence type="ECO:0000256" key="1">
    <source>
        <dbReference type="ARBA" id="ARBA00024353"/>
    </source>
</evidence>
<dbReference type="AlphaFoldDB" id="A0A4R3MS96"/>
<evidence type="ECO:0000313" key="6">
    <source>
        <dbReference type="Proteomes" id="UP000294902"/>
    </source>
</evidence>
<evidence type="ECO:0000256" key="2">
    <source>
        <dbReference type="ARBA" id="ARBA00024438"/>
    </source>
</evidence>
<keyword evidence="3" id="KW-1133">Transmembrane helix</keyword>
<name>A0A4R3MS96_9FIRM</name>
<reference evidence="5 6" key="1">
    <citation type="submission" date="2019-03" db="EMBL/GenBank/DDBJ databases">
        <title>Genomic Encyclopedia of Type Strains, Phase IV (KMG-IV): sequencing the most valuable type-strain genomes for metagenomic binning, comparative biology and taxonomic classification.</title>
        <authorList>
            <person name="Goeker M."/>
        </authorList>
    </citation>
    <scope>NUCLEOTIDE SEQUENCE [LARGE SCALE GENOMIC DNA]</scope>
    <source>
        <strain evidence="5 6">DSM 24629</strain>
    </source>
</reference>
<evidence type="ECO:0000259" key="4">
    <source>
        <dbReference type="Pfam" id="PF13490"/>
    </source>
</evidence>
<dbReference type="Proteomes" id="UP000294902">
    <property type="component" value="Unassembled WGS sequence"/>
</dbReference>
<keyword evidence="3" id="KW-0812">Transmembrane</keyword>
<feature type="domain" description="Putative zinc-finger" evidence="4">
    <location>
        <begin position="3"/>
        <end position="36"/>
    </location>
</feature>
<dbReference type="OrthoDB" id="9808253at2"/>
<keyword evidence="3" id="KW-0472">Membrane</keyword>
<evidence type="ECO:0000313" key="5">
    <source>
        <dbReference type="EMBL" id="TCT17098.1"/>
    </source>
</evidence>
<dbReference type="Gene3D" id="1.10.10.1320">
    <property type="entry name" value="Anti-sigma factor, zinc-finger domain"/>
    <property type="match status" value="1"/>
</dbReference>
<comment type="similarity">
    <text evidence="1">Belongs to the zinc-associated anti-sigma factor (ZAS) superfamily. Anti-sigma-W factor family.</text>
</comment>